<evidence type="ECO:0000313" key="3">
    <source>
        <dbReference type="Proteomes" id="UP001312908"/>
    </source>
</evidence>
<protein>
    <submittedName>
        <fullName evidence="2">DUF218 domain-containing protein</fullName>
    </submittedName>
</protein>
<feature type="domain" description="DUF218" evidence="1">
    <location>
        <begin position="39"/>
        <end position="175"/>
    </location>
</feature>
<dbReference type="EMBL" id="JAWJZY010000005">
    <property type="protein sequence ID" value="MEE8659451.1"/>
    <property type="molecule type" value="Genomic_DNA"/>
</dbReference>
<reference evidence="2 3" key="1">
    <citation type="submission" date="2023-10" db="EMBL/GenBank/DDBJ databases">
        <title>Sorlinia euscelidii gen. nov., sp. nov., an acetic acid bacteria isolated from the gut of Euscelidius variegatus emitter.</title>
        <authorList>
            <person name="Michoud G."/>
            <person name="Marasco R."/>
            <person name="Seferji K."/>
            <person name="Gonella E."/>
            <person name="Garuglieri E."/>
            <person name="Alma A."/>
            <person name="Mapelli F."/>
            <person name="Borin S."/>
            <person name="Daffonchio D."/>
            <person name="Crotti E."/>
        </authorList>
    </citation>
    <scope>NUCLEOTIDE SEQUENCE [LARGE SCALE GENOMIC DNA]</scope>
    <source>
        <strain evidence="2 3">EV16P</strain>
    </source>
</reference>
<comment type="caution">
    <text evidence="2">The sequence shown here is derived from an EMBL/GenBank/DDBJ whole genome shotgun (WGS) entry which is preliminary data.</text>
</comment>
<accession>A0ABU7U649</accession>
<evidence type="ECO:0000259" key="1">
    <source>
        <dbReference type="Pfam" id="PF02698"/>
    </source>
</evidence>
<dbReference type="RefSeq" id="WP_394820267.1">
    <property type="nucleotide sequence ID" value="NZ_JAWJZY010000005.1"/>
</dbReference>
<proteinExistence type="predicted"/>
<gene>
    <name evidence="2" type="ORF">DOFOFD_10585</name>
</gene>
<dbReference type="InterPro" id="IPR003848">
    <property type="entry name" value="DUF218"/>
</dbReference>
<dbReference type="PANTHER" id="PTHR30336:SF4">
    <property type="entry name" value="ENVELOPE BIOGENESIS FACTOR ELYC"/>
    <property type="match status" value="1"/>
</dbReference>
<dbReference type="CDD" id="cd06259">
    <property type="entry name" value="YdcF-like"/>
    <property type="match status" value="1"/>
</dbReference>
<keyword evidence="3" id="KW-1185">Reference proteome</keyword>
<sequence>MTRRLIPLSVAVLLAAWLTGLILFSLDAMRSHYDLVKCDGIVALTGGAERVEVAIDLLERGFGRDLLISGVGAHTTLPQLRLHEGSPLSLLPSDHITLGRRAISTIGNAAETAGWVRAHQIHTLLVVTAGYHVRRAIIEIHRAVPEVELYPYPIQSPALRHPSSFYTARLLTVEYMKWLGSLLRFSRGENLKPDI</sequence>
<organism evidence="2 3">
    <name type="scientific">Sorlinia euscelidii</name>
    <dbReference type="NCBI Taxonomy" id="3081148"/>
    <lineage>
        <taxon>Bacteria</taxon>
        <taxon>Pseudomonadati</taxon>
        <taxon>Pseudomonadota</taxon>
        <taxon>Alphaproteobacteria</taxon>
        <taxon>Acetobacterales</taxon>
        <taxon>Acetobacteraceae</taxon>
        <taxon>Sorlinia</taxon>
    </lineage>
</organism>
<name>A0ABU7U649_9PROT</name>
<dbReference type="Pfam" id="PF02698">
    <property type="entry name" value="DUF218"/>
    <property type="match status" value="1"/>
</dbReference>
<evidence type="ECO:0000313" key="2">
    <source>
        <dbReference type="EMBL" id="MEE8659451.1"/>
    </source>
</evidence>
<dbReference type="PANTHER" id="PTHR30336">
    <property type="entry name" value="INNER MEMBRANE PROTEIN, PROBABLE PERMEASE"/>
    <property type="match status" value="1"/>
</dbReference>
<dbReference type="InterPro" id="IPR051599">
    <property type="entry name" value="Cell_Envelope_Assoc"/>
</dbReference>
<dbReference type="Proteomes" id="UP001312908">
    <property type="component" value="Unassembled WGS sequence"/>
</dbReference>